<keyword evidence="5 6" id="KW-0472">Membrane</keyword>
<evidence type="ECO:0000256" key="4">
    <source>
        <dbReference type="ARBA" id="ARBA00022989"/>
    </source>
</evidence>
<dbReference type="Proteomes" id="UP001244242">
    <property type="component" value="Unassembled WGS sequence"/>
</dbReference>
<name>A0ABT6VID9_9GAMM</name>
<comment type="subcellular location">
    <subcellularLocation>
        <location evidence="1">Membrane</location>
        <topology evidence="1">Multi-pass membrane protein</topology>
    </subcellularLocation>
</comment>
<comment type="caution">
    <text evidence="7">The sequence shown here is derived from an EMBL/GenBank/DDBJ whole genome shotgun (WGS) entry which is preliminary data.</text>
</comment>
<feature type="transmembrane region" description="Helical" evidence="6">
    <location>
        <begin position="223"/>
        <end position="243"/>
    </location>
</feature>
<dbReference type="PANTHER" id="PTHR30238">
    <property type="entry name" value="MEMBRANE BOUND PREDICTED REDOX MODULATOR"/>
    <property type="match status" value="1"/>
</dbReference>
<evidence type="ECO:0000256" key="6">
    <source>
        <dbReference type="SAM" id="Phobius"/>
    </source>
</evidence>
<evidence type="ECO:0000256" key="1">
    <source>
        <dbReference type="ARBA" id="ARBA00004141"/>
    </source>
</evidence>
<evidence type="ECO:0000256" key="5">
    <source>
        <dbReference type="ARBA" id="ARBA00023136"/>
    </source>
</evidence>
<dbReference type="InterPro" id="IPR005496">
    <property type="entry name" value="Integral_membrane_TerC"/>
</dbReference>
<dbReference type="EMBL" id="JASCQO010000035">
    <property type="protein sequence ID" value="MDI5933751.1"/>
    <property type="molecule type" value="Genomic_DNA"/>
</dbReference>
<reference evidence="7 8" key="1">
    <citation type="submission" date="2023-04" db="EMBL/GenBank/DDBJ databases">
        <title>Halomonas strains isolated from rhizosphere soil.</title>
        <authorList>
            <person name="Xu L."/>
            <person name="Sun J.-Q."/>
        </authorList>
    </citation>
    <scope>NUCLEOTIDE SEQUENCE [LARGE SCALE GENOMIC DNA]</scope>
    <source>
        <strain evidence="7 8">LN1S58</strain>
    </source>
</reference>
<feature type="transmembrane region" description="Helical" evidence="6">
    <location>
        <begin position="6"/>
        <end position="25"/>
    </location>
</feature>
<dbReference type="Pfam" id="PF03741">
    <property type="entry name" value="TerC"/>
    <property type="match status" value="1"/>
</dbReference>
<feature type="transmembrane region" description="Helical" evidence="6">
    <location>
        <begin position="102"/>
        <end position="124"/>
    </location>
</feature>
<feature type="transmembrane region" description="Helical" evidence="6">
    <location>
        <begin position="78"/>
        <end position="95"/>
    </location>
</feature>
<evidence type="ECO:0000256" key="3">
    <source>
        <dbReference type="ARBA" id="ARBA00022692"/>
    </source>
</evidence>
<dbReference type="InterPro" id="IPR022369">
    <property type="entry name" value="Integral_membrane_TerC_rswitch"/>
</dbReference>
<feature type="transmembrane region" description="Helical" evidence="6">
    <location>
        <begin position="130"/>
        <end position="150"/>
    </location>
</feature>
<evidence type="ECO:0000256" key="2">
    <source>
        <dbReference type="ARBA" id="ARBA00007511"/>
    </source>
</evidence>
<feature type="transmembrane region" description="Helical" evidence="6">
    <location>
        <begin position="37"/>
        <end position="58"/>
    </location>
</feature>
<sequence length="341" mass="38225">MDTIWLWTGFNLFVILLLVLDLGVLHRGDRVITVREALWLSLGYVVLAMIFAGGLFAFMSREAGYEFLTGYFIEKSLSVDNIFVFVLIFMHFAVPPQYQYRVLFWGVLGALIMRGTLILAGSAMIDAFHWVIYLFGAFLVFTGAKMLVTVGQEPDLDKNRVAMFMRRHFRVTEDFIGHQFFARRSGVLYITPLFIVLVLVELTDVVFALDSIPAIFAITTDPFIVYTSNVFAILGLRALYFALVGVIHRFHYLKYGLSLVLVFVGVKMLVNAYFGTKIIPTELALLITSALIGGSMLISIVRTRTLPEAERAAEAAKAGAWWVPGSPTRSDKAKRPPVSPE</sequence>
<dbReference type="NCBIfam" id="TIGR03718">
    <property type="entry name" value="R_switched_Alx"/>
    <property type="match status" value="1"/>
</dbReference>
<evidence type="ECO:0000313" key="7">
    <source>
        <dbReference type="EMBL" id="MDI5933751.1"/>
    </source>
</evidence>
<organism evidence="7 8">
    <name type="scientific">Halomonas kalidii</name>
    <dbReference type="NCBI Taxonomy" id="3043293"/>
    <lineage>
        <taxon>Bacteria</taxon>
        <taxon>Pseudomonadati</taxon>
        <taxon>Pseudomonadota</taxon>
        <taxon>Gammaproteobacteria</taxon>
        <taxon>Oceanospirillales</taxon>
        <taxon>Halomonadaceae</taxon>
        <taxon>Halomonas</taxon>
    </lineage>
</organism>
<dbReference type="PANTHER" id="PTHR30238:SF0">
    <property type="entry name" value="THYLAKOID MEMBRANE PROTEIN TERC, CHLOROPLASTIC"/>
    <property type="match status" value="1"/>
</dbReference>
<gene>
    <name evidence="7" type="ORF">QLQ84_08085</name>
</gene>
<comment type="similarity">
    <text evidence="2">Belongs to the TerC family.</text>
</comment>
<feature type="transmembrane region" description="Helical" evidence="6">
    <location>
        <begin position="281"/>
        <end position="301"/>
    </location>
</feature>
<dbReference type="RefSeq" id="WP_282721253.1">
    <property type="nucleotide sequence ID" value="NZ_JASCQO010000035.1"/>
</dbReference>
<feature type="transmembrane region" description="Helical" evidence="6">
    <location>
        <begin position="255"/>
        <end position="275"/>
    </location>
</feature>
<keyword evidence="3 6" id="KW-0812">Transmembrane</keyword>
<proteinExistence type="inferred from homology"/>
<protein>
    <submittedName>
        <fullName evidence="7">TerC family protein</fullName>
    </submittedName>
</protein>
<keyword evidence="8" id="KW-1185">Reference proteome</keyword>
<feature type="transmembrane region" description="Helical" evidence="6">
    <location>
        <begin position="186"/>
        <end position="203"/>
    </location>
</feature>
<keyword evidence="4 6" id="KW-1133">Transmembrane helix</keyword>
<evidence type="ECO:0000313" key="8">
    <source>
        <dbReference type="Proteomes" id="UP001244242"/>
    </source>
</evidence>
<accession>A0ABT6VID9</accession>